<reference evidence="3 4" key="1">
    <citation type="journal article" date="2021" name="Nat. Commun.">
        <title>Genetic determinants of endophytism in the Arabidopsis root mycobiome.</title>
        <authorList>
            <person name="Mesny F."/>
            <person name="Miyauchi S."/>
            <person name="Thiergart T."/>
            <person name="Pickel B."/>
            <person name="Atanasova L."/>
            <person name="Karlsson M."/>
            <person name="Huettel B."/>
            <person name="Barry K.W."/>
            <person name="Haridas S."/>
            <person name="Chen C."/>
            <person name="Bauer D."/>
            <person name="Andreopoulos W."/>
            <person name="Pangilinan J."/>
            <person name="LaButti K."/>
            <person name="Riley R."/>
            <person name="Lipzen A."/>
            <person name="Clum A."/>
            <person name="Drula E."/>
            <person name="Henrissat B."/>
            <person name="Kohler A."/>
            <person name="Grigoriev I.V."/>
            <person name="Martin F.M."/>
            <person name="Hacquard S."/>
        </authorList>
    </citation>
    <scope>NUCLEOTIDE SEQUENCE [LARGE SCALE GENOMIC DNA]</scope>
    <source>
        <strain evidence="3 4">MPI-CAGE-CH-0241</strain>
    </source>
</reference>
<feature type="compositionally biased region" description="Low complexity" evidence="1">
    <location>
        <begin position="26"/>
        <end position="45"/>
    </location>
</feature>
<feature type="transmembrane region" description="Helical" evidence="2">
    <location>
        <begin position="65"/>
        <end position="91"/>
    </location>
</feature>
<keyword evidence="2" id="KW-0812">Transmembrane</keyword>
<evidence type="ECO:0000313" key="3">
    <source>
        <dbReference type="EMBL" id="KAH6897397.1"/>
    </source>
</evidence>
<dbReference type="Proteomes" id="UP000777438">
    <property type="component" value="Unassembled WGS sequence"/>
</dbReference>
<keyword evidence="2" id="KW-1133">Transmembrane helix</keyword>
<name>A0A9P9AUJ0_9HYPO</name>
<keyword evidence="2" id="KW-0472">Membrane</keyword>
<proteinExistence type="predicted"/>
<keyword evidence="4" id="KW-1185">Reference proteome</keyword>
<dbReference type="AlphaFoldDB" id="A0A9P9AUJ0"/>
<protein>
    <submittedName>
        <fullName evidence="3">Uncharacterized protein</fullName>
    </submittedName>
</protein>
<evidence type="ECO:0000313" key="4">
    <source>
        <dbReference type="Proteomes" id="UP000777438"/>
    </source>
</evidence>
<organism evidence="3 4">
    <name type="scientific">Thelonectria olida</name>
    <dbReference type="NCBI Taxonomy" id="1576542"/>
    <lineage>
        <taxon>Eukaryota</taxon>
        <taxon>Fungi</taxon>
        <taxon>Dikarya</taxon>
        <taxon>Ascomycota</taxon>
        <taxon>Pezizomycotina</taxon>
        <taxon>Sordariomycetes</taxon>
        <taxon>Hypocreomycetidae</taxon>
        <taxon>Hypocreales</taxon>
        <taxon>Nectriaceae</taxon>
        <taxon>Thelonectria</taxon>
    </lineage>
</organism>
<comment type="caution">
    <text evidence="3">The sequence shown here is derived from an EMBL/GenBank/DDBJ whole genome shotgun (WGS) entry which is preliminary data.</text>
</comment>
<accession>A0A9P9AUJ0</accession>
<evidence type="ECO:0000256" key="1">
    <source>
        <dbReference type="SAM" id="MobiDB-lite"/>
    </source>
</evidence>
<dbReference type="EMBL" id="JAGPYM010000003">
    <property type="protein sequence ID" value="KAH6897397.1"/>
    <property type="molecule type" value="Genomic_DNA"/>
</dbReference>
<evidence type="ECO:0000256" key="2">
    <source>
        <dbReference type="SAM" id="Phobius"/>
    </source>
</evidence>
<gene>
    <name evidence="3" type="ORF">B0T10DRAFT_455259</name>
</gene>
<sequence length="135" mass="14032">MDSGNIKHRGWVVIWKSSELATITSAGDASSGATSNSRPPTNTNTQVESTNDESGGNDATLGGGAIVGIVVGIPAALAPALAPGVAVGLLLQRRGKKNQELRKGTPIVQFYDETADSHSHGTYELGSEPRRHDLV</sequence>
<feature type="region of interest" description="Disordered" evidence="1">
    <location>
        <begin position="26"/>
        <end position="59"/>
    </location>
</feature>